<name>I7G1Q2_MYCS2</name>
<keyword evidence="1" id="KW-0472">Membrane</keyword>
<keyword evidence="1" id="KW-1133">Transmembrane helix</keyword>
<protein>
    <submittedName>
        <fullName evidence="2">Uncharacterized protein</fullName>
    </submittedName>
</protein>
<sequence>MTFRRVLGPSSHRHHRYVLGTVHRSQHIAAILLALGMFLDGVSMILIAASLLHPILVGSVRRIWIGVLMVKVAEGALITPQVLLFLSVCRSVTTANLGVPLERVHQFRDLPQVLSEHVDAGRGVMSIEGRDEFAMLALDHTQPGGRLGQRPGAQPYLAWLKCVIHFGDHRVALMADDLRMEHLVQLREPVPVALAPSLLHLFDQLPGALRRAGLPLTDRAEGIGFEHEARLVDLTHFHRRDHPNLRPAARKKIDIALHLQPLQGFTHGCAGRADPGCEGDLVDELAFGELPAEDRVADPLVGALACGCLDRSRDRAASRGGHSNH</sequence>
<keyword evidence="1" id="KW-0812">Transmembrane</keyword>
<dbReference type="EMBL" id="CP001663">
    <property type="protein sequence ID" value="AFP39727.1"/>
    <property type="molecule type" value="Genomic_DNA"/>
</dbReference>
<reference evidence="2 3" key="1">
    <citation type="journal article" date="2007" name="Genome Biol.">
        <title>Interrupted coding sequences in Mycobacterium smegmatis: authentic mutations or sequencing errors?</title>
        <authorList>
            <person name="Deshayes C."/>
            <person name="Perrodou E."/>
            <person name="Gallien S."/>
            <person name="Euphrasie D."/>
            <person name="Schaeffer C."/>
            <person name="Van-Dorsselaer A."/>
            <person name="Poch O."/>
            <person name="Lecompte O."/>
            <person name="Reyrat J.M."/>
        </authorList>
    </citation>
    <scope>NUCLEOTIDE SEQUENCE [LARGE SCALE GENOMIC DNA]</scope>
    <source>
        <strain evidence="3">ATCC 700084 / mc(2)155</strain>
    </source>
</reference>
<feature type="transmembrane region" description="Helical" evidence="1">
    <location>
        <begin position="28"/>
        <end position="51"/>
    </location>
</feature>
<organism evidence="2 3">
    <name type="scientific">Mycolicibacterium smegmatis (strain ATCC 700084 / mc(2)155)</name>
    <name type="common">Mycobacterium smegmatis</name>
    <dbReference type="NCBI Taxonomy" id="246196"/>
    <lineage>
        <taxon>Bacteria</taxon>
        <taxon>Bacillati</taxon>
        <taxon>Actinomycetota</taxon>
        <taxon>Actinomycetes</taxon>
        <taxon>Mycobacteriales</taxon>
        <taxon>Mycobacteriaceae</taxon>
        <taxon>Mycolicibacterium</taxon>
    </lineage>
</organism>
<evidence type="ECO:0000256" key="1">
    <source>
        <dbReference type="SAM" id="Phobius"/>
    </source>
</evidence>
<accession>I7G1Q2</accession>
<dbReference type="KEGG" id="msg:MSMEI_3264"/>
<reference evidence="2 3" key="2">
    <citation type="journal article" date="2009" name="Genome Res.">
        <title>Ortho-proteogenomics: multiple proteomes investigation through orthology and a new MS-based protocol.</title>
        <authorList>
            <person name="Gallien S."/>
            <person name="Perrodou E."/>
            <person name="Carapito C."/>
            <person name="Deshayes C."/>
            <person name="Reyrat J.M."/>
            <person name="Van Dorsselaer A."/>
            <person name="Poch O."/>
            <person name="Schaeffer C."/>
            <person name="Lecompte O."/>
        </authorList>
    </citation>
    <scope>NUCLEOTIDE SEQUENCE [LARGE SCALE GENOMIC DNA]</scope>
    <source>
        <strain evidence="3">ATCC 700084 / mc(2)155</strain>
    </source>
</reference>
<dbReference type="Proteomes" id="UP000006158">
    <property type="component" value="Chromosome"/>
</dbReference>
<gene>
    <name evidence="2" type="ordered locus">MSMEI_3264</name>
</gene>
<evidence type="ECO:0000313" key="2">
    <source>
        <dbReference type="EMBL" id="AFP39727.1"/>
    </source>
</evidence>
<proteinExistence type="predicted"/>
<evidence type="ECO:0000313" key="3">
    <source>
        <dbReference type="Proteomes" id="UP000006158"/>
    </source>
</evidence>
<dbReference type="AlphaFoldDB" id="I7G1Q2"/>